<dbReference type="RefSeq" id="WP_159675170.1">
    <property type="nucleotide sequence ID" value="NZ_JACMHY010000012.1"/>
</dbReference>
<reference evidence="2 3" key="1">
    <citation type="submission" date="2020-08" db="EMBL/GenBank/DDBJ databases">
        <title>Whole-Genome Sequence of French Clinical Streptomyces mexicanus Strain Q0842.</title>
        <authorList>
            <person name="Boxberger M."/>
            <person name="La Scola B."/>
        </authorList>
    </citation>
    <scope>NUCLEOTIDE SEQUENCE [LARGE SCALE GENOMIC DNA]</scope>
    <source>
        <strain evidence="2 3">Marseille-Q0842</strain>
    </source>
</reference>
<feature type="compositionally biased region" description="Basic and acidic residues" evidence="1">
    <location>
        <begin position="17"/>
        <end position="29"/>
    </location>
</feature>
<evidence type="ECO:0000256" key="1">
    <source>
        <dbReference type="SAM" id="MobiDB-lite"/>
    </source>
</evidence>
<name>A0A7X1LSR1_9ACTN</name>
<feature type="compositionally biased region" description="Polar residues" evidence="1">
    <location>
        <begin position="1"/>
        <end position="10"/>
    </location>
</feature>
<organism evidence="2 3">
    <name type="scientific">Streptomyces mexicanus</name>
    <dbReference type="NCBI Taxonomy" id="178566"/>
    <lineage>
        <taxon>Bacteria</taxon>
        <taxon>Bacillati</taxon>
        <taxon>Actinomycetota</taxon>
        <taxon>Actinomycetes</taxon>
        <taxon>Kitasatosporales</taxon>
        <taxon>Streptomycetaceae</taxon>
        <taxon>Streptomyces</taxon>
    </lineage>
</organism>
<accession>A0A7X1LSR1</accession>
<sequence>MTSPDEQNMSHPLEQVTGEKDVHPEEDAQKQAAADSPDEEEAGSRQDESGGGAPEGAP</sequence>
<gene>
    <name evidence="2" type="ORF">H1R13_26435</name>
</gene>
<comment type="caution">
    <text evidence="2">The sequence shown here is derived from an EMBL/GenBank/DDBJ whole genome shotgun (WGS) entry which is preliminary data.</text>
</comment>
<dbReference type="EMBL" id="JACMHY010000012">
    <property type="protein sequence ID" value="MBC2868373.1"/>
    <property type="molecule type" value="Genomic_DNA"/>
</dbReference>
<feature type="compositionally biased region" description="Gly residues" evidence="1">
    <location>
        <begin position="49"/>
        <end position="58"/>
    </location>
</feature>
<evidence type="ECO:0000313" key="3">
    <source>
        <dbReference type="Proteomes" id="UP000517694"/>
    </source>
</evidence>
<dbReference type="AlphaFoldDB" id="A0A7X1LSR1"/>
<dbReference type="Proteomes" id="UP000517694">
    <property type="component" value="Unassembled WGS sequence"/>
</dbReference>
<proteinExistence type="predicted"/>
<feature type="region of interest" description="Disordered" evidence="1">
    <location>
        <begin position="1"/>
        <end position="58"/>
    </location>
</feature>
<keyword evidence="3" id="KW-1185">Reference proteome</keyword>
<protein>
    <submittedName>
        <fullName evidence="2">Uncharacterized protein</fullName>
    </submittedName>
</protein>
<evidence type="ECO:0000313" key="2">
    <source>
        <dbReference type="EMBL" id="MBC2868373.1"/>
    </source>
</evidence>